<organism evidence="7 8">
    <name type="scientific">Nyssa sinensis</name>
    <dbReference type="NCBI Taxonomy" id="561372"/>
    <lineage>
        <taxon>Eukaryota</taxon>
        <taxon>Viridiplantae</taxon>
        <taxon>Streptophyta</taxon>
        <taxon>Embryophyta</taxon>
        <taxon>Tracheophyta</taxon>
        <taxon>Spermatophyta</taxon>
        <taxon>Magnoliopsida</taxon>
        <taxon>eudicotyledons</taxon>
        <taxon>Gunneridae</taxon>
        <taxon>Pentapetalae</taxon>
        <taxon>asterids</taxon>
        <taxon>Cornales</taxon>
        <taxon>Nyssaceae</taxon>
        <taxon>Nyssa</taxon>
    </lineage>
</organism>
<protein>
    <recommendedName>
        <fullName evidence="5 6">U-box domain-containing protein</fullName>
        <ecNumber evidence="5">2.3.2.27</ecNumber>
    </recommendedName>
    <alternativeName>
        <fullName evidence="5">RING-type E3 ubiquitin transferase PUB</fullName>
    </alternativeName>
</protein>
<reference evidence="7 8" key="1">
    <citation type="submission" date="2019-09" db="EMBL/GenBank/DDBJ databases">
        <title>A chromosome-level genome assembly of the Chinese tupelo Nyssa sinensis.</title>
        <authorList>
            <person name="Yang X."/>
            <person name="Kang M."/>
            <person name="Yang Y."/>
            <person name="Xiong H."/>
            <person name="Wang M."/>
            <person name="Zhang Z."/>
            <person name="Wang Z."/>
            <person name="Wu H."/>
            <person name="Ma T."/>
            <person name="Liu J."/>
            <person name="Xi Z."/>
        </authorList>
    </citation>
    <scope>NUCLEOTIDE SEQUENCE [LARGE SCALE GENOMIC DNA]</scope>
    <source>
        <strain evidence="7">J267</strain>
        <tissue evidence="7">Leaf</tissue>
    </source>
</reference>
<accession>A0A5J5BNJ7</accession>
<dbReference type="SUPFAM" id="SSF48371">
    <property type="entry name" value="ARM repeat"/>
    <property type="match status" value="1"/>
</dbReference>
<dbReference type="InterPro" id="IPR011989">
    <property type="entry name" value="ARM-like"/>
</dbReference>
<comment type="pathway">
    <text evidence="2 5">Protein modification; protein ubiquitination.</text>
</comment>
<keyword evidence="3 5" id="KW-0808">Transferase</keyword>
<dbReference type="PANTHER" id="PTHR22849:SF11">
    <property type="entry name" value="U-BOX DOMAIN-CONTAINING PROTEIN"/>
    <property type="match status" value="1"/>
</dbReference>
<dbReference type="PROSITE" id="PS51698">
    <property type="entry name" value="U_BOX"/>
    <property type="match status" value="1"/>
</dbReference>
<proteinExistence type="predicted"/>
<dbReference type="Gene3D" id="1.25.10.10">
    <property type="entry name" value="Leucine-rich Repeat Variant"/>
    <property type="match status" value="1"/>
</dbReference>
<name>A0A5J5BNJ7_9ASTE</name>
<evidence type="ECO:0000256" key="3">
    <source>
        <dbReference type="ARBA" id="ARBA00022679"/>
    </source>
</evidence>
<comment type="function">
    <text evidence="5">Functions as an E3 ubiquitin ligase.</text>
</comment>
<evidence type="ECO:0000256" key="2">
    <source>
        <dbReference type="ARBA" id="ARBA00004906"/>
    </source>
</evidence>
<dbReference type="InterPro" id="IPR045210">
    <property type="entry name" value="RING-Ubox_PUB"/>
</dbReference>
<dbReference type="UniPathway" id="UPA00143"/>
<sequence>MDEIDVPSYFICPISMQLMRDPVTVSTGITYDRENIERWLYSCKNNTCPVTKQVLSDIDLTPNHTLRRLIQAWCTLNALHGIERIPTPKPPVDKAEIAKLLNNAKKFPDLQHKCLRRLRSIAHGGERNKKCLEAAGAVEFLASIIKKDESTMTEVSLDDGTELTIKTSDEALKILYNLQTSETALKKLIHDDVFKVADPIQLVSVKPEFFVEIVHILRDDISHQASKAALKLLVELCPWGRNRIKAVEAGAVSVLIELLLETSERRACELIMVVLDHLCGCADGRAELLKHGAGLAIVSKKILRVSQVASDRAVKILSSICRFSATSRVLQEMLQVGVVSKLCLVIQVDSSPKTKDKAKEILKLHSRVWKSSSCIPPHLLSSYP</sequence>
<dbReference type="EMBL" id="CM018034">
    <property type="protein sequence ID" value="KAA8544358.1"/>
    <property type="molecule type" value="Genomic_DNA"/>
</dbReference>
<evidence type="ECO:0000256" key="5">
    <source>
        <dbReference type="RuleBase" id="RU369093"/>
    </source>
</evidence>
<dbReference type="SMART" id="SM00504">
    <property type="entry name" value="Ubox"/>
    <property type="match status" value="1"/>
</dbReference>
<dbReference type="InterPro" id="IPR058678">
    <property type="entry name" value="ARM_PUB"/>
</dbReference>
<keyword evidence="8" id="KW-1185">Reference proteome</keyword>
<dbReference type="InterPro" id="IPR016024">
    <property type="entry name" value="ARM-type_fold"/>
</dbReference>
<dbReference type="OrthoDB" id="10064100at2759"/>
<dbReference type="InterPro" id="IPR013083">
    <property type="entry name" value="Znf_RING/FYVE/PHD"/>
</dbReference>
<dbReference type="CDD" id="cd16664">
    <property type="entry name" value="RING-Ubox_PUB"/>
    <property type="match status" value="1"/>
</dbReference>
<dbReference type="EC" id="2.3.2.27" evidence="5"/>
<dbReference type="GO" id="GO:0061630">
    <property type="term" value="F:ubiquitin protein ligase activity"/>
    <property type="evidence" value="ECO:0007669"/>
    <property type="project" value="UniProtKB-UniRule"/>
</dbReference>
<gene>
    <name evidence="7" type="ORF">F0562_022374</name>
</gene>
<evidence type="ECO:0000256" key="1">
    <source>
        <dbReference type="ARBA" id="ARBA00000900"/>
    </source>
</evidence>
<dbReference type="Proteomes" id="UP000325577">
    <property type="component" value="Linkage Group LG11"/>
</dbReference>
<comment type="catalytic activity">
    <reaction evidence="1 5">
        <text>S-ubiquitinyl-[E2 ubiquitin-conjugating enzyme]-L-cysteine + [acceptor protein]-L-lysine = [E2 ubiquitin-conjugating enzyme]-L-cysteine + N(6)-ubiquitinyl-[acceptor protein]-L-lysine.</text>
        <dbReference type="EC" id="2.3.2.27"/>
    </reaction>
</comment>
<dbReference type="GO" id="GO:0016567">
    <property type="term" value="P:protein ubiquitination"/>
    <property type="evidence" value="ECO:0007669"/>
    <property type="project" value="UniProtKB-UniRule"/>
</dbReference>
<dbReference type="FunFam" id="3.30.40.10:FF:000437">
    <property type="entry name" value="RING-type E3 ubiquitin transferase"/>
    <property type="match status" value="1"/>
</dbReference>
<dbReference type="GO" id="GO:0006952">
    <property type="term" value="P:defense response"/>
    <property type="evidence" value="ECO:0007669"/>
    <property type="project" value="UniProtKB-ARBA"/>
</dbReference>
<feature type="domain" description="U-box" evidence="6">
    <location>
        <begin position="5"/>
        <end position="80"/>
    </location>
</feature>
<dbReference type="SUPFAM" id="SSF57850">
    <property type="entry name" value="RING/U-box"/>
    <property type="match status" value="1"/>
</dbReference>
<dbReference type="InterPro" id="IPR045185">
    <property type="entry name" value="PUB22/23/24-like"/>
</dbReference>
<evidence type="ECO:0000313" key="7">
    <source>
        <dbReference type="EMBL" id="KAA8544358.1"/>
    </source>
</evidence>
<evidence type="ECO:0000313" key="8">
    <source>
        <dbReference type="Proteomes" id="UP000325577"/>
    </source>
</evidence>
<dbReference type="InterPro" id="IPR003613">
    <property type="entry name" value="Ubox_domain"/>
</dbReference>
<keyword evidence="4 5" id="KW-0833">Ubl conjugation pathway</keyword>
<dbReference type="Pfam" id="PF25598">
    <property type="entry name" value="ARM_PUB"/>
    <property type="match status" value="2"/>
</dbReference>
<dbReference type="PANTHER" id="PTHR22849">
    <property type="entry name" value="WDSAM1 PROTEIN"/>
    <property type="match status" value="1"/>
</dbReference>
<dbReference type="Gene3D" id="3.30.40.10">
    <property type="entry name" value="Zinc/RING finger domain, C3HC4 (zinc finger)"/>
    <property type="match status" value="1"/>
</dbReference>
<dbReference type="Pfam" id="PF04564">
    <property type="entry name" value="U-box"/>
    <property type="match status" value="1"/>
</dbReference>
<dbReference type="AlphaFoldDB" id="A0A5J5BNJ7"/>
<evidence type="ECO:0000259" key="6">
    <source>
        <dbReference type="PROSITE" id="PS51698"/>
    </source>
</evidence>
<evidence type="ECO:0000256" key="4">
    <source>
        <dbReference type="ARBA" id="ARBA00022786"/>
    </source>
</evidence>